<accession>A0AAN9TUD5</accession>
<evidence type="ECO:0000256" key="2">
    <source>
        <dbReference type="ARBA" id="ARBA00009844"/>
    </source>
</evidence>
<feature type="domain" description="Death" evidence="8">
    <location>
        <begin position="628"/>
        <end position="692"/>
    </location>
</feature>
<feature type="transmembrane region" description="Helical" evidence="6">
    <location>
        <begin position="72"/>
        <end position="94"/>
    </location>
</feature>
<feature type="compositionally biased region" description="Low complexity" evidence="7">
    <location>
        <begin position="209"/>
        <end position="220"/>
    </location>
</feature>
<dbReference type="Gene3D" id="1.10.533.10">
    <property type="entry name" value="Death Domain, Fas"/>
    <property type="match status" value="1"/>
</dbReference>
<organism evidence="10 11">
    <name type="scientific">Parthenolecanium corni</name>
    <dbReference type="NCBI Taxonomy" id="536013"/>
    <lineage>
        <taxon>Eukaryota</taxon>
        <taxon>Metazoa</taxon>
        <taxon>Ecdysozoa</taxon>
        <taxon>Arthropoda</taxon>
        <taxon>Hexapoda</taxon>
        <taxon>Insecta</taxon>
        <taxon>Pterygota</taxon>
        <taxon>Neoptera</taxon>
        <taxon>Paraneoptera</taxon>
        <taxon>Hemiptera</taxon>
        <taxon>Sternorrhyncha</taxon>
        <taxon>Coccoidea</taxon>
        <taxon>Coccidae</taxon>
        <taxon>Parthenolecanium</taxon>
    </lineage>
</organism>
<keyword evidence="3 6" id="KW-0812">Transmembrane</keyword>
<evidence type="ECO:0000256" key="1">
    <source>
        <dbReference type="ARBA" id="ARBA00004167"/>
    </source>
</evidence>
<proteinExistence type="inferred from homology"/>
<dbReference type="InterPro" id="IPR033772">
    <property type="entry name" value="UPA"/>
</dbReference>
<evidence type="ECO:0000256" key="3">
    <source>
        <dbReference type="ARBA" id="ARBA00022692"/>
    </source>
</evidence>
<gene>
    <name evidence="10" type="ORF">V9T40_005532</name>
</gene>
<feature type="region of interest" description="Disordered" evidence="7">
    <location>
        <begin position="193"/>
        <end position="229"/>
    </location>
</feature>
<keyword evidence="11" id="KW-1185">Reference proteome</keyword>
<dbReference type="Gene3D" id="2.60.220.30">
    <property type="match status" value="1"/>
</dbReference>
<name>A0AAN9TUD5_9HEMI</name>
<dbReference type="InterPro" id="IPR037936">
    <property type="entry name" value="UNC5A-D"/>
</dbReference>
<feature type="domain" description="ZU5" evidence="9">
    <location>
        <begin position="261"/>
        <end position="400"/>
    </location>
</feature>
<keyword evidence="4 6" id="KW-1133">Transmembrane helix</keyword>
<evidence type="ECO:0000259" key="9">
    <source>
        <dbReference type="PROSITE" id="PS51145"/>
    </source>
</evidence>
<evidence type="ECO:0000259" key="8">
    <source>
        <dbReference type="PROSITE" id="PS50017"/>
    </source>
</evidence>
<dbReference type="InterPro" id="IPR000906">
    <property type="entry name" value="ZU5_dom"/>
</dbReference>
<dbReference type="SMART" id="SM00005">
    <property type="entry name" value="DEATH"/>
    <property type="match status" value="1"/>
</dbReference>
<comment type="subcellular location">
    <subcellularLocation>
        <location evidence="6">Cell membrane</location>
        <topology evidence="6">Single-pass type I membrane protein</topology>
    </subcellularLocation>
    <subcellularLocation>
        <location evidence="1">Membrane</location>
        <topology evidence="1">Single-pass membrane protein</topology>
    </subcellularLocation>
</comment>
<evidence type="ECO:0000256" key="4">
    <source>
        <dbReference type="ARBA" id="ARBA00022989"/>
    </source>
</evidence>
<dbReference type="GO" id="GO:0005886">
    <property type="term" value="C:plasma membrane"/>
    <property type="evidence" value="ECO:0007669"/>
    <property type="project" value="UniProtKB-SubCell"/>
</dbReference>
<evidence type="ECO:0000313" key="11">
    <source>
        <dbReference type="Proteomes" id="UP001367676"/>
    </source>
</evidence>
<dbReference type="FunFam" id="1.10.533.10:FF:000092">
    <property type="entry name" value="Netrin receptor unc-5"/>
    <property type="match status" value="1"/>
</dbReference>
<dbReference type="GO" id="GO:0008045">
    <property type="term" value="P:motor neuron axon guidance"/>
    <property type="evidence" value="ECO:0007669"/>
    <property type="project" value="TreeGrafter"/>
</dbReference>
<dbReference type="SUPFAM" id="SSF47986">
    <property type="entry name" value="DEATH domain"/>
    <property type="match status" value="1"/>
</dbReference>
<dbReference type="PROSITE" id="PS50017">
    <property type="entry name" value="DEATH_DOMAIN"/>
    <property type="match status" value="1"/>
</dbReference>
<comment type="similarity">
    <text evidence="2 6">Belongs to the unc-5 family.</text>
</comment>
<evidence type="ECO:0000256" key="5">
    <source>
        <dbReference type="ARBA" id="ARBA00023136"/>
    </source>
</evidence>
<dbReference type="Proteomes" id="UP001367676">
    <property type="component" value="Unassembled WGS sequence"/>
</dbReference>
<dbReference type="CDD" id="cd08781">
    <property type="entry name" value="Death_UNC5-like"/>
    <property type="match status" value="1"/>
</dbReference>
<dbReference type="SMART" id="SM00218">
    <property type="entry name" value="ZU5"/>
    <property type="match status" value="1"/>
</dbReference>
<dbReference type="PANTHER" id="PTHR12582">
    <property type="entry name" value="NETRIN RECEPTOR UNC5"/>
    <property type="match status" value="1"/>
</dbReference>
<keyword evidence="6" id="KW-0393">Immunoglobulin domain</keyword>
<dbReference type="EMBL" id="JBBCAQ010000003">
    <property type="protein sequence ID" value="KAK7604346.1"/>
    <property type="molecule type" value="Genomic_DNA"/>
</dbReference>
<reference evidence="10 11" key="1">
    <citation type="submission" date="2024-03" db="EMBL/GenBank/DDBJ databases">
        <title>Adaptation during the transition from Ophiocordyceps entomopathogen to insect associate is accompanied by gene loss and intensified selection.</title>
        <authorList>
            <person name="Ward C.M."/>
            <person name="Onetto C.A."/>
            <person name="Borneman A.R."/>
        </authorList>
    </citation>
    <scope>NUCLEOTIDE SEQUENCE [LARGE SCALE GENOMIC DNA]</scope>
    <source>
        <strain evidence="10">AWRI1</strain>
        <tissue evidence="10">Single Adult Female</tissue>
    </source>
</reference>
<keyword evidence="5 6" id="KW-0472">Membrane</keyword>
<protein>
    <recommendedName>
        <fullName evidence="6">Netrin receptor UNC5</fullName>
    </recommendedName>
</protein>
<dbReference type="Pfam" id="PF00531">
    <property type="entry name" value="Death"/>
    <property type="match status" value="1"/>
</dbReference>
<evidence type="ECO:0000313" key="10">
    <source>
        <dbReference type="EMBL" id="KAK7604346.1"/>
    </source>
</evidence>
<sequence length="696" mass="77119">MPPPPANSSTQINLESVEHFAAFPCQFFGTPSGFWCTSAPGHSAQSAHGVNPALAEAESGTSRSDVRTNVPLYIGLAVAFSMFSVVIVLVIRLLKRKDRDHSMYNVANTDFHPEFFSDDDKKSYHCLQQHTPEHQANQHNHNHNPSAAVVVPLSIPSCYEYPFCDQTKYNLAKTCSEHHYDVPYLNTVIENSPSTSSTASVHADTHATSKSSESNRSLSSFTCSSPSRQDSCYDLSNSSKSCSTAHTHSCHHCDTMDSCNFSASAIVSYAGARLSLPELNVYLTIPEGAVPRSHKQEITLAVLQEDRHRPRLSDKQTQLSPIVMCTPTGYTFRRPVILSFQHCASLKYGSWNISVLRSDCPVKNTAPIWQKVVTLGEETINTPVFTQVDQNEVFLVTETLTRFVLVGEAATPSISKPVKHLKLAVFGASPSQSTTLLEYSVRVYVIEDTKSSLEGVIRLEKKLGGSLVDKPKGLLFQDGGANLCLTLEDVAYGWRSKPQSDYQEIPFHHIWNCTQNNLHCSFTLEKVDRSASLVAFRLLALQKGCQTHRQIFKVNAEVSSDSSSSSSSSLVPSSPVLSINSRPTRTITSSSGCGSSVTTCDQLPFRFSKTIRKQLCQCLDPPNARCNDWRMLAQKLNIDRYINYFATKSSPTDHILDIWEARHREPTAITELLNIFRIMGRSDAATILEKELGPWL</sequence>
<dbReference type="AlphaFoldDB" id="A0AAN9TUD5"/>
<evidence type="ECO:0000256" key="6">
    <source>
        <dbReference type="RuleBase" id="RU367033"/>
    </source>
</evidence>
<keyword evidence="6" id="KW-0217">Developmental protein</keyword>
<dbReference type="PROSITE" id="PS51145">
    <property type="entry name" value="ZU5"/>
    <property type="match status" value="1"/>
</dbReference>
<comment type="function">
    <text evidence="6">Receptor for netrin required for axon guidance. Mediates axon repulsion of neuronal growth cones in the developing nervous system upon ligand binding.</text>
</comment>
<dbReference type="Pfam" id="PF17217">
    <property type="entry name" value="UPA"/>
    <property type="match status" value="1"/>
</dbReference>
<dbReference type="PANTHER" id="PTHR12582:SF47">
    <property type="entry name" value="NETRIN RECEPTOR UNC-5"/>
    <property type="match status" value="1"/>
</dbReference>
<keyword evidence="6" id="KW-0675">Receptor</keyword>
<comment type="caution">
    <text evidence="10">The sequence shown here is derived from an EMBL/GenBank/DDBJ whole genome shotgun (WGS) entry which is preliminary data.</text>
</comment>
<dbReference type="Pfam" id="PF00791">
    <property type="entry name" value="ZU5"/>
    <property type="match status" value="1"/>
</dbReference>
<dbReference type="GO" id="GO:0005042">
    <property type="term" value="F:netrin receptor activity"/>
    <property type="evidence" value="ECO:0007669"/>
    <property type="project" value="UniProtKB-UniRule"/>
</dbReference>
<evidence type="ECO:0000256" key="7">
    <source>
        <dbReference type="SAM" id="MobiDB-lite"/>
    </source>
</evidence>
<dbReference type="InterPro" id="IPR011029">
    <property type="entry name" value="DEATH-like_dom_sf"/>
</dbReference>
<dbReference type="InterPro" id="IPR000488">
    <property type="entry name" value="Death_dom"/>
</dbReference>